<dbReference type="Proteomes" id="UP001317259">
    <property type="component" value="Unassembled WGS sequence"/>
</dbReference>
<evidence type="ECO:0000256" key="1">
    <source>
        <dbReference type="ARBA" id="ARBA00023172"/>
    </source>
</evidence>
<dbReference type="InterPro" id="IPR011010">
    <property type="entry name" value="DNA_brk_join_enz"/>
</dbReference>
<proteinExistence type="predicted"/>
<dbReference type="EMBL" id="JAKRKC020000002">
    <property type="protein sequence ID" value="MCK2219034.1"/>
    <property type="molecule type" value="Genomic_DNA"/>
</dbReference>
<sequence length="53" mass="6119">MEDGVDPKFVQDQVGHRFASTTAIYTGVSTDFLNTMMRKALDRAFDHAERERR</sequence>
<comment type="caution">
    <text evidence="2">The sequence shown here is derived from an EMBL/GenBank/DDBJ whole genome shotgun (WGS) entry which is preliminary data.</text>
</comment>
<dbReference type="InterPro" id="IPR013762">
    <property type="entry name" value="Integrase-like_cat_sf"/>
</dbReference>
<evidence type="ECO:0000313" key="2">
    <source>
        <dbReference type="EMBL" id="MCK2219034.1"/>
    </source>
</evidence>
<gene>
    <name evidence="2" type="ORF">MF672_035355</name>
</gene>
<evidence type="ECO:0008006" key="4">
    <source>
        <dbReference type="Google" id="ProtNLM"/>
    </source>
</evidence>
<protein>
    <recommendedName>
        <fullName evidence="4">Tyrosine-type recombinase/integrase</fullName>
    </recommendedName>
</protein>
<reference evidence="2 3" key="1">
    <citation type="submission" date="2022-04" db="EMBL/GenBank/DDBJ databases">
        <title>Genome draft of Actinomadura sp. ATCC 31491.</title>
        <authorList>
            <person name="Shi X."/>
            <person name="Du Y."/>
        </authorList>
    </citation>
    <scope>NUCLEOTIDE SEQUENCE [LARGE SCALE GENOMIC DNA]</scope>
    <source>
        <strain evidence="2 3">ATCC 31491</strain>
    </source>
</reference>
<keyword evidence="1" id="KW-0233">DNA recombination</keyword>
<dbReference type="SUPFAM" id="SSF56349">
    <property type="entry name" value="DNA breaking-rejoining enzymes"/>
    <property type="match status" value="1"/>
</dbReference>
<keyword evidence="3" id="KW-1185">Reference proteome</keyword>
<accession>A0ABT0G363</accession>
<dbReference type="Gene3D" id="1.10.443.10">
    <property type="entry name" value="Intergrase catalytic core"/>
    <property type="match status" value="1"/>
</dbReference>
<evidence type="ECO:0000313" key="3">
    <source>
        <dbReference type="Proteomes" id="UP001317259"/>
    </source>
</evidence>
<name>A0ABT0G363_9ACTN</name>
<organism evidence="2 3">
    <name type="scientific">Actinomadura luzonensis</name>
    <dbReference type="NCBI Taxonomy" id="2805427"/>
    <lineage>
        <taxon>Bacteria</taxon>
        <taxon>Bacillati</taxon>
        <taxon>Actinomycetota</taxon>
        <taxon>Actinomycetes</taxon>
        <taxon>Streptosporangiales</taxon>
        <taxon>Thermomonosporaceae</taxon>
        <taxon>Actinomadura</taxon>
    </lineage>
</organism>